<gene>
    <name evidence="2" type="ORF">A5648_00850</name>
</gene>
<comment type="caution">
    <text evidence="2">The sequence shown here is derived from an EMBL/GenBank/DDBJ whole genome shotgun (WGS) entry which is preliminary data.</text>
</comment>
<evidence type="ECO:0000313" key="3">
    <source>
        <dbReference type="Proteomes" id="UP000093759"/>
    </source>
</evidence>
<accession>A0A1A3U5Z4</accession>
<name>A0A1A3U5Z4_MYCSD</name>
<organism evidence="2 3">
    <name type="scientific">Mycolicibacter sinensis (strain JDM601)</name>
    <name type="common">Mycobacterium sinense</name>
    <dbReference type="NCBI Taxonomy" id="875328"/>
    <lineage>
        <taxon>Bacteria</taxon>
        <taxon>Bacillati</taxon>
        <taxon>Actinomycetota</taxon>
        <taxon>Actinomycetes</taxon>
        <taxon>Mycobacteriales</taxon>
        <taxon>Mycobacteriaceae</taxon>
        <taxon>Mycolicibacter</taxon>
    </lineage>
</organism>
<dbReference type="PANTHER" id="PTHR24094:SF15">
    <property type="entry name" value="AMP-DEPENDENT SYNTHETASE_LIGASE DOMAIN-CONTAINING PROTEIN-RELATED"/>
    <property type="match status" value="1"/>
</dbReference>
<reference evidence="3" key="1">
    <citation type="submission" date="2016-06" db="EMBL/GenBank/DDBJ databases">
        <authorList>
            <person name="Sutton G."/>
            <person name="Brinkac L."/>
            <person name="Sanka R."/>
            <person name="Adams M."/>
            <person name="Lau E."/>
            <person name="Garcia-Basteiro A."/>
            <person name="Lopez-Varela E."/>
            <person name="Palencia S."/>
        </authorList>
    </citation>
    <scope>NUCLEOTIDE SEQUENCE [LARGE SCALE GENOMIC DNA]</scope>
    <source>
        <strain evidence="3">1274684.2</strain>
    </source>
</reference>
<dbReference type="EMBL" id="LZMF01000024">
    <property type="protein sequence ID" value="OBK90328.1"/>
    <property type="molecule type" value="Genomic_DNA"/>
</dbReference>
<sequence length="243" mass="26280">MSLSRPARMAFLTAAACAIVYIAAILAVDSGSSNTPTAVTPTYVTTTSRAVTATDSPALAKLAALPIKGRAPKTNYDRALFGSPWSDDVTVEGGHNGCDTRNDILRRDLTGAGFKPGRKSCIVLSGILNDPYSGETLLYQRGPGSSSRIQIDHIVPILDAWQKGAQDWNYMTRRNFANDPINLQTTTAAVNDQKGSSDAASWLPPRTSYRCTYATRIVDVKTRYELWITPPEHDALARVLSAC</sequence>
<dbReference type="InterPro" id="IPR011089">
    <property type="entry name" value="GmrSD_C"/>
</dbReference>
<evidence type="ECO:0000313" key="2">
    <source>
        <dbReference type="EMBL" id="OBK90328.1"/>
    </source>
</evidence>
<protein>
    <recommendedName>
        <fullName evidence="1">GmrSD restriction endonucleases C-terminal domain-containing protein</fullName>
    </recommendedName>
</protein>
<dbReference type="PANTHER" id="PTHR24094">
    <property type="entry name" value="SECRETED PROTEIN"/>
    <property type="match status" value="1"/>
</dbReference>
<evidence type="ECO:0000259" key="1">
    <source>
        <dbReference type="Pfam" id="PF07510"/>
    </source>
</evidence>
<dbReference type="Proteomes" id="UP000093759">
    <property type="component" value="Unassembled WGS sequence"/>
</dbReference>
<proteinExistence type="predicted"/>
<dbReference type="AlphaFoldDB" id="A0A1A3U5Z4"/>
<feature type="domain" description="GmrSD restriction endonucleases C-terminal" evidence="1">
    <location>
        <begin position="99"/>
        <end position="239"/>
    </location>
</feature>
<dbReference type="Pfam" id="PF07510">
    <property type="entry name" value="GmrSD_C"/>
    <property type="match status" value="1"/>
</dbReference>